<protein>
    <submittedName>
        <fullName evidence="2">Amidohydrolase, PncC family</fullName>
    </submittedName>
</protein>
<dbReference type="NCBIfam" id="TIGR00199">
    <property type="entry name" value="PncC_domain"/>
    <property type="match status" value="1"/>
</dbReference>
<dbReference type="SUPFAM" id="SSF142433">
    <property type="entry name" value="CinA-like"/>
    <property type="match status" value="1"/>
</dbReference>
<reference evidence="3" key="1">
    <citation type="submission" date="2016-10" db="EMBL/GenBank/DDBJ databases">
        <authorList>
            <person name="Varghese N."/>
            <person name="Submissions S."/>
        </authorList>
    </citation>
    <scope>NUCLEOTIDE SEQUENCE [LARGE SCALE GENOMIC DNA]</scope>
    <source>
        <strain evidence="3">BL36</strain>
    </source>
</reference>
<dbReference type="Gene3D" id="3.90.950.20">
    <property type="entry name" value="CinA-like"/>
    <property type="match status" value="1"/>
</dbReference>
<dbReference type="RefSeq" id="WP_092044357.1">
    <property type="nucleotide sequence ID" value="NZ_FOTK01000029.1"/>
</dbReference>
<sequence>MHDLLPRAATLGAALIARKETLAVSESSSGGLVAAALLSVPGASAYFLGGAVVYTAAARAALLGIDEAAMTGLRSASEGYAQLLARTVRARHGATWGLAETGAAGPSGNRYGDAAGHTCLAVSGPVELFLTLETGNADRVANMRAFAGGLLDLLGEALAVRR</sequence>
<keyword evidence="2" id="KW-0378">Hydrolase</keyword>
<dbReference type="EMBL" id="FOTK01000029">
    <property type="protein sequence ID" value="SFM37725.1"/>
    <property type="molecule type" value="Genomic_DNA"/>
</dbReference>
<name>A0A1I4QDB1_9HYPH</name>
<dbReference type="STRING" id="582667.SAMN05192568_102938"/>
<evidence type="ECO:0000259" key="1">
    <source>
        <dbReference type="Pfam" id="PF02464"/>
    </source>
</evidence>
<proteinExistence type="predicted"/>
<dbReference type="GO" id="GO:0016787">
    <property type="term" value="F:hydrolase activity"/>
    <property type="evidence" value="ECO:0007669"/>
    <property type="project" value="UniProtKB-KW"/>
</dbReference>
<dbReference type="InterPro" id="IPR036653">
    <property type="entry name" value="CinA-like_C"/>
</dbReference>
<evidence type="ECO:0000313" key="2">
    <source>
        <dbReference type="EMBL" id="SFM37725.1"/>
    </source>
</evidence>
<keyword evidence="3" id="KW-1185">Reference proteome</keyword>
<accession>A0A1I4QDB1</accession>
<gene>
    <name evidence="2" type="ORF">SAMN05192568_102938</name>
</gene>
<dbReference type="InterPro" id="IPR008136">
    <property type="entry name" value="CinA_C"/>
</dbReference>
<evidence type="ECO:0000313" key="3">
    <source>
        <dbReference type="Proteomes" id="UP000199048"/>
    </source>
</evidence>
<dbReference type="OrthoDB" id="1253990at2"/>
<dbReference type="Proteomes" id="UP000199048">
    <property type="component" value="Unassembled WGS sequence"/>
</dbReference>
<dbReference type="Pfam" id="PF02464">
    <property type="entry name" value="CinA"/>
    <property type="match status" value="1"/>
</dbReference>
<dbReference type="AlphaFoldDB" id="A0A1I4QDB1"/>
<feature type="domain" description="CinA C-terminal" evidence="1">
    <location>
        <begin position="8"/>
        <end position="156"/>
    </location>
</feature>
<organism evidence="2 3">
    <name type="scientific">Methylobacterium pseudosasicola</name>
    <dbReference type="NCBI Taxonomy" id="582667"/>
    <lineage>
        <taxon>Bacteria</taxon>
        <taxon>Pseudomonadati</taxon>
        <taxon>Pseudomonadota</taxon>
        <taxon>Alphaproteobacteria</taxon>
        <taxon>Hyphomicrobiales</taxon>
        <taxon>Methylobacteriaceae</taxon>
        <taxon>Methylobacterium</taxon>
    </lineage>
</organism>